<dbReference type="Proteomes" id="UP000023067">
    <property type="component" value="Unassembled WGS sequence"/>
</dbReference>
<comment type="similarity">
    <text evidence="8">Belongs to the Mrp/NBP35 ATP-binding proteins family.</text>
</comment>
<dbReference type="AlphaFoldDB" id="Z9JR79"/>
<comment type="subunit">
    <text evidence="8">Homodimer.</text>
</comment>
<dbReference type="EMBL" id="JDYK01000013">
    <property type="protein sequence ID" value="EWS80694.1"/>
    <property type="molecule type" value="Genomic_DNA"/>
</dbReference>
<dbReference type="SUPFAM" id="SSF52540">
    <property type="entry name" value="P-loop containing nucleoside triphosphate hydrolases"/>
    <property type="match status" value="1"/>
</dbReference>
<dbReference type="InterPro" id="IPR044304">
    <property type="entry name" value="NUBPL-like"/>
</dbReference>
<dbReference type="HOGENOM" id="CLU_024839_0_0_11"/>
<evidence type="ECO:0000313" key="12">
    <source>
        <dbReference type="Proteomes" id="UP000023067"/>
    </source>
</evidence>
<dbReference type="PANTHER" id="PTHR42961">
    <property type="entry name" value="IRON-SULFUR PROTEIN NUBPL"/>
    <property type="match status" value="1"/>
</dbReference>
<dbReference type="GO" id="GO:0005524">
    <property type="term" value="F:ATP binding"/>
    <property type="evidence" value="ECO:0007669"/>
    <property type="project" value="UniProtKB-UniRule"/>
</dbReference>
<dbReference type="SUPFAM" id="SSF117916">
    <property type="entry name" value="Fe-S cluster assembly (FSCA) domain-like"/>
    <property type="match status" value="1"/>
</dbReference>
<comment type="similarity">
    <text evidence="1">In the N-terminal section; belongs to the MIP18 family.</text>
</comment>
<feature type="domain" description="MIP18 family-like" evidence="10">
    <location>
        <begin position="24"/>
        <end position="96"/>
    </location>
</feature>
<evidence type="ECO:0000256" key="7">
    <source>
        <dbReference type="ARBA" id="ARBA00023014"/>
    </source>
</evidence>
<dbReference type="eggNOG" id="COG0489">
    <property type="taxonomic scope" value="Bacteria"/>
</dbReference>
<dbReference type="STRING" id="396014.BF93_02255"/>
<evidence type="ECO:0000256" key="4">
    <source>
        <dbReference type="ARBA" id="ARBA00022741"/>
    </source>
</evidence>
<proteinExistence type="inferred from homology"/>
<reference evidence="11 12" key="1">
    <citation type="submission" date="2014-02" db="EMBL/GenBank/DDBJ databases">
        <title>Genome sequence of Brachybacterium phenoliresistens strain W13A50.</title>
        <authorList>
            <person name="Wang X."/>
        </authorList>
    </citation>
    <scope>NUCLEOTIDE SEQUENCE [LARGE SCALE GENOMIC DNA]</scope>
    <source>
        <strain evidence="11 12">W13A50</strain>
    </source>
</reference>
<dbReference type="GO" id="GO:0051539">
    <property type="term" value="F:4 iron, 4 sulfur cluster binding"/>
    <property type="evidence" value="ECO:0007669"/>
    <property type="project" value="TreeGrafter"/>
</dbReference>
<dbReference type="Gene3D" id="3.30.300.130">
    <property type="entry name" value="Fe-S cluster assembly (FSCA)"/>
    <property type="match status" value="1"/>
</dbReference>
<dbReference type="RefSeq" id="WP_084148524.1">
    <property type="nucleotide sequence ID" value="NZ_BAAAOW010000002.1"/>
</dbReference>
<dbReference type="HAMAP" id="MF_02040">
    <property type="entry name" value="Mrp_NBP35"/>
    <property type="match status" value="1"/>
</dbReference>
<keyword evidence="12" id="KW-1185">Reference proteome</keyword>
<dbReference type="GO" id="GO:0016226">
    <property type="term" value="P:iron-sulfur cluster assembly"/>
    <property type="evidence" value="ECO:0007669"/>
    <property type="project" value="InterPro"/>
</dbReference>
<dbReference type="InterPro" id="IPR002744">
    <property type="entry name" value="MIP18-like"/>
</dbReference>
<dbReference type="Gene3D" id="3.40.50.300">
    <property type="entry name" value="P-loop containing nucleotide triphosphate hydrolases"/>
    <property type="match status" value="1"/>
</dbReference>
<dbReference type="GO" id="GO:0016887">
    <property type="term" value="F:ATP hydrolysis activity"/>
    <property type="evidence" value="ECO:0007669"/>
    <property type="project" value="UniProtKB-UniRule"/>
</dbReference>
<dbReference type="PANTHER" id="PTHR42961:SF2">
    <property type="entry name" value="IRON-SULFUR PROTEIN NUBPL"/>
    <property type="match status" value="1"/>
</dbReference>
<dbReference type="InterPro" id="IPR019591">
    <property type="entry name" value="Mrp/NBP35_ATP-bd"/>
</dbReference>
<feature type="compositionally biased region" description="Basic and acidic residues" evidence="9">
    <location>
        <begin position="10"/>
        <end position="20"/>
    </location>
</feature>
<evidence type="ECO:0000313" key="11">
    <source>
        <dbReference type="EMBL" id="EWS80694.1"/>
    </source>
</evidence>
<accession>Z9JR79</accession>
<evidence type="ECO:0000256" key="8">
    <source>
        <dbReference type="HAMAP-Rule" id="MF_02040"/>
    </source>
</evidence>
<evidence type="ECO:0000256" key="1">
    <source>
        <dbReference type="ARBA" id="ARBA00007352"/>
    </source>
</evidence>
<protein>
    <recommendedName>
        <fullName evidence="8">Iron-sulfur cluster carrier protein</fullName>
    </recommendedName>
</protein>
<dbReference type="Pfam" id="PF10609">
    <property type="entry name" value="ParA"/>
    <property type="match status" value="1"/>
</dbReference>
<evidence type="ECO:0000256" key="2">
    <source>
        <dbReference type="ARBA" id="ARBA00008205"/>
    </source>
</evidence>
<evidence type="ECO:0000256" key="5">
    <source>
        <dbReference type="ARBA" id="ARBA00022840"/>
    </source>
</evidence>
<evidence type="ECO:0000256" key="9">
    <source>
        <dbReference type="SAM" id="MobiDB-lite"/>
    </source>
</evidence>
<feature type="region of interest" description="Disordered" evidence="9">
    <location>
        <begin position="1"/>
        <end position="20"/>
    </location>
</feature>
<keyword evidence="8" id="KW-0378">Hydrolase</keyword>
<dbReference type="PROSITE" id="PS01215">
    <property type="entry name" value="MRP"/>
    <property type="match status" value="1"/>
</dbReference>
<organism evidence="11 12">
    <name type="scientific">Brachybacterium phenoliresistens</name>
    <dbReference type="NCBI Taxonomy" id="396014"/>
    <lineage>
        <taxon>Bacteria</taxon>
        <taxon>Bacillati</taxon>
        <taxon>Actinomycetota</taxon>
        <taxon>Actinomycetes</taxon>
        <taxon>Micrococcales</taxon>
        <taxon>Dermabacteraceae</taxon>
        <taxon>Brachybacterium</taxon>
    </lineage>
</organism>
<dbReference type="InterPro" id="IPR033756">
    <property type="entry name" value="YlxH/NBP35"/>
</dbReference>
<evidence type="ECO:0000259" key="10">
    <source>
        <dbReference type="Pfam" id="PF01883"/>
    </source>
</evidence>
<comment type="similarity">
    <text evidence="2">In the C-terminal section; belongs to the Mrp/NBP35 ATP-binding proteins family.</text>
</comment>
<dbReference type="PATRIC" id="fig|396014.3.peg.2484"/>
<dbReference type="InterPro" id="IPR027417">
    <property type="entry name" value="P-loop_NTPase"/>
</dbReference>
<comment type="caution">
    <text evidence="11">The sequence shown here is derived from an EMBL/GenBank/DDBJ whole genome shotgun (WGS) entry which is preliminary data.</text>
</comment>
<dbReference type="GO" id="GO:0140663">
    <property type="term" value="F:ATP-dependent FeS chaperone activity"/>
    <property type="evidence" value="ECO:0007669"/>
    <property type="project" value="InterPro"/>
</dbReference>
<feature type="binding site" evidence="8">
    <location>
        <begin position="136"/>
        <end position="143"/>
    </location>
    <ligand>
        <name>ATP</name>
        <dbReference type="ChEBI" id="CHEBI:30616"/>
    </ligand>
</feature>
<name>Z9JR79_9MICO</name>
<comment type="function">
    <text evidence="8">Binds and transfers iron-sulfur (Fe-S) clusters to target apoproteins. Can hydrolyze ATP.</text>
</comment>
<keyword evidence="6 8" id="KW-0408">Iron</keyword>
<dbReference type="InterPro" id="IPR034904">
    <property type="entry name" value="FSCA_dom_sf"/>
</dbReference>
<keyword evidence="4 8" id="KW-0547">Nucleotide-binding</keyword>
<keyword evidence="7 8" id="KW-0411">Iron-sulfur</keyword>
<dbReference type="CDD" id="cd02037">
    <property type="entry name" value="Mrp_NBP35"/>
    <property type="match status" value="1"/>
</dbReference>
<evidence type="ECO:0000256" key="3">
    <source>
        <dbReference type="ARBA" id="ARBA00022723"/>
    </source>
</evidence>
<dbReference type="GO" id="GO:0046872">
    <property type="term" value="F:metal ion binding"/>
    <property type="evidence" value="ECO:0007669"/>
    <property type="project" value="UniProtKB-KW"/>
</dbReference>
<keyword evidence="5 8" id="KW-0067">ATP-binding</keyword>
<keyword evidence="3 8" id="KW-0479">Metal-binding</keyword>
<gene>
    <name evidence="11" type="ORF">BF93_02255</name>
</gene>
<dbReference type="InterPro" id="IPR000808">
    <property type="entry name" value="Mrp-like_CS"/>
</dbReference>
<evidence type="ECO:0000256" key="6">
    <source>
        <dbReference type="ARBA" id="ARBA00023004"/>
    </source>
</evidence>
<sequence length="393" mass="41012">MTDTPPAAPSEDRPAGRSDDPRVARILEALDGVMDPEIHRPITELGMVGDVSVDDEGAALVHVLVTIEACPMRDRIEQQTAEAAATVPGLTSVRVETSAMSEEQRKELTLRLRQGRRAIPFNQPGSLTRILAISSGKGGVGKSTVTANLAAAMAADGLRVGVIDADIHGFSMPGMFGIDDKPTKVGDLLMPPSAHGVSVMSIGMFVPPGQAVVWRGPKMHRAIEQFASDVFWGDLDVLLLDLPPGTGDVAISVAQLLPQAEMVVVTTPQASASSVAERVGSLAQSTEQRIAGVVENMAGLLLPDGTRMDVFGTGGGERVAATLSAAVEKDVPVLGQVPLAPALREGADGGVPLVVSSPEDPAAQELRRVARALVRRPRGLSGMKLPLAVSRPS</sequence>
<dbReference type="Pfam" id="PF01883">
    <property type="entry name" value="FeS_assembly_P"/>
    <property type="match status" value="1"/>
</dbReference>